<dbReference type="SMR" id="A0A3B6KBE6"/>
<reference evidence="4" key="2">
    <citation type="submission" date="2018-10" db="UniProtKB">
        <authorList>
            <consortium name="EnsemblPlants"/>
        </authorList>
    </citation>
    <scope>IDENTIFICATION</scope>
</reference>
<dbReference type="InterPro" id="IPR032838">
    <property type="entry name" value="Vwaint_dom"/>
</dbReference>
<accession>A0A3B6KBE6</accession>
<dbReference type="STRING" id="4565.A0A3B6KBE6"/>
<feature type="domain" description="VWFA" evidence="3">
    <location>
        <begin position="62"/>
        <end position="227"/>
    </location>
</feature>
<organism evidence="4">
    <name type="scientific">Triticum aestivum</name>
    <name type="common">Wheat</name>
    <dbReference type="NCBI Taxonomy" id="4565"/>
    <lineage>
        <taxon>Eukaryota</taxon>
        <taxon>Viridiplantae</taxon>
        <taxon>Streptophyta</taxon>
        <taxon>Embryophyta</taxon>
        <taxon>Tracheophyta</taxon>
        <taxon>Spermatophyta</taxon>
        <taxon>Magnoliopsida</taxon>
        <taxon>Liliopsida</taxon>
        <taxon>Poales</taxon>
        <taxon>Poaceae</taxon>
        <taxon>BOP clade</taxon>
        <taxon>Pooideae</taxon>
        <taxon>Triticodae</taxon>
        <taxon>Triticeae</taxon>
        <taxon>Triticinae</taxon>
        <taxon>Triticum</taxon>
    </lineage>
</organism>
<feature type="compositionally biased region" description="Basic and acidic residues" evidence="2">
    <location>
        <begin position="1"/>
        <end position="10"/>
    </location>
</feature>
<dbReference type="PANTHER" id="PTHR10579:SF110">
    <property type="entry name" value="VWFA DOMAIN-CONTAINING PROTEIN"/>
    <property type="match status" value="1"/>
</dbReference>
<evidence type="ECO:0000256" key="2">
    <source>
        <dbReference type="SAM" id="MobiDB-lite"/>
    </source>
</evidence>
<keyword evidence="5" id="KW-1185">Reference proteome</keyword>
<dbReference type="SMART" id="SM00327">
    <property type="entry name" value="VWA"/>
    <property type="match status" value="1"/>
</dbReference>
<protein>
    <recommendedName>
        <fullName evidence="3">VWFA domain-containing protein</fullName>
    </recommendedName>
</protein>
<dbReference type="AlphaFoldDB" id="A0A3B6KBE6"/>
<sequence length="526" mass="56203">MALFHDDDKPSSPNNAGSSKDGLVTMAFPAFSRKDVGLTKDAVTAVVEIKATSSAAMREGLDLVAVLDVSGSMSGDKIESVKKALQFVIMKLTPMDRLSIVTFDSSARRLNPLRSMTQAAQTDLKAIVNGLAAGGGTDIKAGLDLGLAVLGGRVHTESRTPNIFLMSDGQTSGDPRQVNPGDVAVYTFGFGAGTDHKLLSDLAKKSTGGTYSAVPDGTNLSAPFSQLLGGLLTVVAQDVQLTLEPNNADGDLDKMTVAPGTDYTTTTDAKSGLITIKFGTLFSGEARKVAVNFTLRDSDETEEYDATLAEARHSYAGQKTRQPSENILIVRTPNPSPADPSSAGASQRSVQAEELRRLHANTIGTASLLADAEKLAEAREKIMDAQNAVEDIMLDDGERMINALRSELLQLLTFMESQALYNERGHPYALATIASHGRQRTAGRGDEGEVISLYVTPRMIAYLEQAKRFEENPEEPVPTADDDVEEEIKNDPFGTIAAPLALYLDAAIQALQSIKKVLADASQRKR</sequence>
<dbReference type="Gene3D" id="3.40.50.410">
    <property type="entry name" value="von Willebrand factor, type A domain"/>
    <property type="match status" value="1"/>
</dbReference>
<evidence type="ECO:0000259" key="3">
    <source>
        <dbReference type="PROSITE" id="PS50234"/>
    </source>
</evidence>
<dbReference type="Gramene" id="TraesCS5A02G011700.1">
    <property type="protein sequence ID" value="TraesCS5A02G011700.1"/>
    <property type="gene ID" value="TraesCS5A02G011700"/>
</dbReference>
<dbReference type="RefSeq" id="XP_044378661.1">
    <property type="nucleotide sequence ID" value="XM_044522726.1"/>
</dbReference>
<evidence type="ECO:0000313" key="4">
    <source>
        <dbReference type="EnsemblPlants" id="TraesCS5A02G011700.1"/>
    </source>
</evidence>
<gene>
    <name evidence="4" type="primary">LOC123101121</name>
</gene>
<dbReference type="InterPro" id="IPR036465">
    <property type="entry name" value="vWFA_dom_sf"/>
</dbReference>
<dbReference type="OMA" id="ANIFLMQ"/>
<dbReference type="GeneID" id="123101121"/>
<dbReference type="InterPro" id="IPR002035">
    <property type="entry name" value="VWF_A"/>
</dbReference>
<feature type="region of interest" description="Disordered" evidence="2">
    <location>
        <begin position="313"/>
        <end position="350"/>
    </location>
</feature>
<dbReference type="Pfam" id="PF14624">
    <property type="entry name" value="Vwaint"/>
    <property type="match status" value="1"/>
</dbReference>
<dbReference type="EnsemblPlants" id="TraesCS5A02G011700.1">
    <property type="protein sequence ID" value="TraesCS5A02G011700.1"/>
    <property type="gene ID" value="TraesCS5A02G011700"/>
</dbReference>
<name>A0A3B6KBE6_WHEAT</name>
<dbReference type="SUPFAM" id="SSF53300">
    <property type="entry name" value="vWA-like"/>
    <property type="match status" value="1"/>
</dbReference>
<dbReference type="PROSITE" id="PS50234">
    <property type="entry name" value="VWFA"/>
    <property type="match status" value="1"/>
</dbReference>
<dbReference type="OrthoDB" id="687730at2759"/>
<feature type="region of interest" description="Disordered" evidence="2">
    <location>
        <begin position="1"/>
        <end position="20"/>
    </location>
</feature>
<proteinExistence type="predicted"/>
<dbReference type="Proteomes" id="UP000019116">
    <property type="component" value="Chromosome 5A"/>
</dbReference>
<evidence type="ECO:0000313" key="5">
    <source>
        <dbReference type="Proteomes" id="UP000019116"/>
    </source>
</evidence>
<feature type="coiled-coil region" evidence="1">
    <location>
        <begin position="368"/>
        <end position="395"/>
    </location>
</feature>
<dbReference type="Pfam" id="PF00092">
    <property type="entry name" value="VWA"/>
    <property type="match status" value="1"/>
</dbReference>
<dbReference type="PANTHER" id="PTHR10579">
    <property type="entry name" value="CALCIUM-ACTIVATED CHLORIDE CHANNEL REGULATOR"/>
    <property type="match status" value="1"/>
</dbReference>
<evidence type="ECO:0000256" key="1">
    <source>
        <dbReference type="SAM" id="Coils"/>
    </source>
</evidence>
<keyword evidence="1" id="KW-0175">Coiled coil</keyword>
<dbReference type="InterPro" id="IPR051266">
    <property type="entry name" value="CLCR"/>
</dbReference>
<reference evidence="4" key="1">
    <citation type="submission" date="2018-08" db="EMBL/GenBank/DDBJ databases">
        <authorList>
            <person name="Rossello M."/>
        </authorList>
    </citation>
    <scope>NUCLEOTIDE SEQUENCE [LARGE SCALE GENOMIC DNA]</scope>
    <source>
        <strain evidence="4">cv. Chinese Spring</strain>
    </source>
</reference>
<dbReference type="Gramene" id="TraesCS5A03G0026700.1">
    <property type="protein sequence ID" value="TraesCS5A03G0026700.1.CDS"/>
    <property type="gene ID" value="TraesCS5A03G0026700"/>
</dbReference>